<dbReference type="Gene3D" id="3.90.550.10">
    <property type="entry name" value="Spore Coat Polysaccharide Biosynthesis Protein SpsA, Chain A"/>
    <property type="match status" value="1"/>
</dbReference>
<dbReference type="CDD" id="cd02511">
    <property type="entry name" value="Beta4Glucosyltransferase"/>
    <property type="match status" value="1"/>
</dbReference>
<evidence type="ECO:0000256" key="1">
    <source>
        <dbReference type="PROSITE-ProRule" id="PRU00339"/>
    </source>
</evidence>
<dbReference type="Gene3D" id="1.25.40.10">
    <property type="entry name" value="Tetratricopeptide repeat domain"/>
    <property type="match status" value="1"/>
</dbReference>
<dbReference type="PANTHER" id="PTHR43630">
    <property type="entry name" value="POLY-BETA-1,6-N-ACETYL-D-GLUCOSAMINE SYNTHASE"/>
    <property type="match status" value="1"/>
</dbReference>
<feature type="domain" description="Glycosyltransferase 2-like" evidence="2">
    <location>
        <begin position="1"/>
        <end position="100"/>
    </location>
</feature>
<comment type="caution">
    <text evidence="3">The sequence shown here is derived from an EMBL/GenBank/DDBJ whole genome shotgun (WGS) entry which is preliminary data.</text>
</comment>
<evidence type="ECO:0000313" key="3">
    <source>
        <dbReference type="EMBL" id="MCU9612980.1"/>
    </source>
</evidence>
<dbReference type="InterPro" id="IPR029044">
    <property type="entry name" value="Nucleotide-diphossugar_trans"/>
</dbReference>
<dbReference type="SUPFAM" id="SSF48452">
    <property type="entry name" value="TPR-like"/>
    <property type="match status" value="1"/>
</dbReference>
<proteinExistence type="predicted"/>
<dbReference type="Proteomes" id="UP001209318">
    <property type="component" value="Unassembled WGS sequence"/>
</dbReference>
<protein>
    <submittedName>
        <fullName evidence="3">Glycosyltransferase</fullName>
        <ecNumber evidence="3">2.4.-.-</ecNumber>
    </submittedName>
</protein>
<organism evidence="3 4">
    <name type="scientific">Perspicuibacillus lycopersici</name>
    <dbReference type="NCBI Taxonomy" id="1325689"/>
    <lineage>
        <taxon>Bacteria</taxon>
        <taxon>Bacillati</taxon>
        <taxon>Bacillota</taxon>
        <taxon>Bacilli</taxon>
        <taxon>Bacillales</taxon>
        <taxon>Bacillaceae</taxon>
        <taxon>Perspicuibacillus</taxon>
    </lineage>
</organism>
<dbReference type="PANTHER" id="PTHR43630:SF2">
    <property type="entry name" value="GLYCOSYLTRANSFERASE"/>
    <property type="match status" value="1"/>
</dbReference>
<dbReference type="AlphaFoldDB" id="A0AAE3IR02"/>
<dbReference type="InterPro" id="IPR011990">
    <property type="entry name" value="TPR-like_helical_dom_sf"/>
</dbReference>
<reference evidence="3" key="1">
    <citation type="submission" date="2022-10" db="EMBL/GenBank/DDBJ databases">
        <title>Description of Fervidibacillus gen. nov. in the family Fervidibacillaceae fam. nov. with two species, Fervidibacillus albus sp. nov., and Fervidibacillus halotolerans sp. nov., isolated from tidal flat sediments.</title>
        <authorList>
            <person name="Kwon K.K."/>
            <person name="Yang S.-H."/>
        </authorList>
    </citation>
    <scope>NUCLEOTIDE SEQUENCE</scope>
    <source>
        <strain evidence="3">JCM 19140</strain>
    </source>
</reference>
<dbReference type="EMBL" id="JAOUSF010000002">
    <property type="protein sequence ID" value="MCU9612980.1"/>
    <property type="molecule type" value="Genomic_DNA"/>
</dbReference>
<keyword evidence="3" id="KW-0808">Transferase</keyword>
<dbReference type="SUPFAM" id="SSF53448">
    <property type="entry name" value="Nucleotide-diphospho-sugar transferases"/>
    <property type="match status" value="1"/>
</dbReference>
<keyword evidence="3" id="KW-0328">Glycosyltransferase</keyword>
<keyword evidence="4" id="KW-1185">Reference proteome</keyword>
<feature type="repeat" description="TPR" evidence="1">
    <location>
        <begin position="314"/>
        <end position="347"/>
    </location>
</feature>
<dbReference type="InterPro" id="IPR001173">
    <property type="entry name" value="Glyco_trans_2-like"/>
</dbReference>
<sequence>MIVKNEEKVLARCLDSVNGIVDEIIIIDTGSTDASKDIARKYTNHVYDFTWTGSFSEARNFAQQYASGQWILALDADEYVDGDNLKETIKQLRENEVSNSPIESYSVKIINFTGSYGENIVQHYHSRIYKNNGHIKYYRDIHEQLGKTNGDKLESAISPLNIYHSGYLNSTIKAKDKNKRNTEILHVEISKSGESGYDYYNLGNEYKAVGKLEEALDAYTKAFQKKGNIAYSWVPNNIIQIINCLTQLNRFSEGLAVIADAGQLYPRSPEFICLKSNIYVLQHRYEDAKNELLYLLNNKDKYQQYLISIDSLEFIPHRLLGYIYESQEDYEAAFLQYSQALAFNQTNLEMIARMIRILLKFHNSKEITSFVKKHGWDKQSFILQTIIFVLLNNNQADFAKTFINDLSLLEDVENLRLKAELVDGHVEYVYDQLKSKSMHELETVISKKQLDLQDLILVGLQMNDTNLLEKIYQHLDNQEEKMYVNLLRGNSKNVAVKDPAYLLNLMEKAIQYKQFALFESLIPLKDYYDESINLTIGHMLYRYQFKEIAVSFYQEMGSLEKFDDQAFLNVIQEFIRENENKDALEYAIFAIDNGRDDFRLYKYAIELAIQNNQIDLKKDLVNTALIKYNDSSWLTIV</sequence>
<dbReference type="InterPro" id="IPR019734">
    <property type="entry name" value="TPR_rpt"/>
</dbReference>
<dbReference type="EC" id="2.4.-.-" evidence="3"/>
<feature type="repeat" description="TPR" evidence="1">
    <location>
        <begin position="196"/>
        <end position="229"/>
    </location>
</feature>
<evidence type="ECO:0000259" key="2">
    <source>
        <dbReference type="Pfam" id="PF00535"/>
    </source>
</evidence>
<evidence type="ECO:0000313" key="4">
    <source>
        <dbReference type="Proteomes" id="UP001209318"/>
    </source>
</evidence>
<dbReference type="Pfam" id="PF00535">
    <property type="entry name" value="Glycos_transf_2"/>
    <property type="match status" value="1"/>
</dbReference>
<name>A0AAE3IR02_9BACI</name>
<keyword evidence="1" id="KW-0802">TPR repeat</keyword>
<dbReference type="GO" id="GO:0016757">
    <property type="term" value="F:glycosyltransferase activity"/>
    <property type="evidence" value="ECO:0007669"/>
    <property type="project" value="UniProtKB-KW"/>
</dbReference>
<gene>
    <name evidence="3" type="ORF">OEV98_05375</name>
</gene>
<dbReference type="PROSITE" id="PS50005">
    <property type="entry name" value="TPR"/>
    <property type="match status" value="2"/>
</dbReference>
<accession>A0AAE3IR02</accession>
<dbReference type="SMART" id="SM00028">
    <property type="entry name" value="TPR"/>
    <property type="match status" value="2"/>
</dbReference>